<dbReference type="CDD" id="cd16030">
    <property type="entry name" value="iduronate-2-sulfatase"/>
    <property type="match status" value="1"/>
</dbReference>
<feature type="signal peptide" evidence="7">
    <location>
        <begin position="1"/>
        <end position="24"/>
    </location>
</feature>
<proteinExistence type="inferred from homology"/>
<dbReference type="OrthoDB" id="236884at2"/>
<comment type="similarity">
    <text evidence="2">Belongs to the sulfatase family.</text>
</comment>
<dbReference type="AlphaFoldDB" id="D2R925"/>
<dbReference type="SUPFAM" id="SSF53649">
    <property type="entry name" value="Alkaline phosphatase-like"/>
    <property type="match status" value="1"/>
</dbReference>
<keyword evidence="10" id="KW-1185">Reference proteome</keyword>
<dbReference type="STRING" id="530564.Psta_1173"/>
<dbReference type="EMBL" id="CP001848">
    <property type="protein sequence ID" value="ADB15852.1"/>
    <property type="molecule type" value="Genomic_DNA"/>
</dbReference>
<dbReference type="InterPro" id="IPR017850">
    <property type="entry name" value="Alkaline_phosphatase_core_sf"/>
</dbReference>
<dbReference type="KEGG" id="psl:Psta_1173"/>
<dbReference type="Pfam" id="PF00884">
    <property type="entry name" value="Sulfatase"/>
    <property type="match status" value="1"/>
</dbReference>
<dbReference type="InterPro" id="IPR000917">
    <property type="entry name" value="Sulfatase_N"/>
</dbReference>
<gene>
    <name evidence="9" type="ordered locus">Psta_1173</name>
</gene>
<feature type="domain" description="Sulfatase N-terminal" evidence="8">
    <location>
        <begin position="30"/>
        <end position="365"/>
    </location>
</feature>
<dbReference type="GO" id="GO:0046872">
    <property type="term" value="F:metal ion binding"/>
    <property type="evidence" value="ECO:0007669"/>
    <property type="project" value="UniProtKB-KW"/>
</dbReference>
<comment type="cofactor">
    <cofactor evidence="1">
        <name>Ca(2+)</name>
        <dbReference type="ChEBI" id="CHEBI:29108"/>
    </cofactor>
</comment>
<keyword evidence="6" id="KW-0106">Calcium</keyword>
<accession>D2R925</accession>
<dbReference type="eggNOG" id="COG3119">
    <property type="taxonomic scope" value="Bacteria"/>
</dbReference>
<dbReference type="Proteomes" id="UP000001887">
    <property type="component" value="Chromosome"/>
</dbReference>
<evidence type="ECO:0000256" key="3">
    <source>
        <dbReference type="ARBA" id="ARBA00022723"/>
    </source>
</evidence>
<keyword evidence="3" id="KW-0479">Metal-binding</keyword>
<evidence type="ECO:0000256" key="5">
    <source>
        <dbReference type="ARBA" id="ARBA00022801"/>
    </source>
</evidence>
<evidence type="ECO:0000256" key="2">
    <source>
        <dbReference type="ARBA" id="ARBA00008779"/>
    </source>
</evidence>
<evidence type="ECO:0000256" key="1">
    <source>
        <dbReference type="ARBA" id="ARBA00001913"/>
    </source>
</evidence>
<dbReference type="Gene3D" id="3.40.720.10">
    <property type="entry name" value="Alkaline Phosphatase, subunit A"/>
    <property type="match status" value="1"/>
</dbReference>
<feature type="chain" id="PRO_5003035608" evidence="7">
    <location>
        <begin position="25"/>
        <end position="468"/>
    </location>
</feature>
<sequence length="468" mass="52821" precursor="true">MKSIPCLLMLLLWMLASPSRELLAKTPAKPNVLLLIVDDLNTWLMEDPTRYSGKVVAPNLQELGKQGIVFRRAYAASPVCCPSRTALLSGVRPWQSGMYENGLDSSASAALKQATSMPAVFKQAGYYTASYGKVGHGWRLGDVWDDSLAHRRDPAPPQAPLLPFTRGELDWGLTHLKEAEMSDTKIADAAVTQLQRKHDRPFFIACGLFHPHMPWYIPQKYFDMFPVDEVKTPEILDTDLDDLPPLGRAVTQGKAKFVDQVMENKVHKEGVRAYLAATAYADFQMGRVVEALKQSPYADNTIVVFLSDHGFHLGEKHHWQKNTLWQEATHCNLAFRVPGITTPSSVCQRCVSLQDLYPTLMDLTGLTPPSQVEGRSLVPLLKEPKAAWESTAITSWGDRYVAIRTEHYRYIRYRDDQEELYDLLNDPHEWTNQIKNQDYAADVEILRSKIPALKDMAPKLKSGRRSDD</sequence>
<reference evidence="9 10" key="1">
    <citation type="journal article" date="2009" name="Stand. Genomic Sci.">
        <title>Complete genome sequence of Pirellula staleyi type strain (ATCC 27377).</title>
        <authorList>
            <person name="Clum A."/>
            <person name="Tindall B.J."/>
            <person name="Sikorski J."/>
            <person name="Ivanova N."/>
            <person name="Mavrommatis K."/>
            <person name="Lucas S."/>
            <person name="Glavina del Rio T."/>
            <person name="Nolan M."/>
            <person name="Chen F."/>
            <person name="Tice H."/>
            <person name="Pitluck S."/>
            <person name="Cheng J.F."/>
            <person name="Chertkov O."/>
            <person name="Brettin T."/>
            <person name="Han C."/>
            <person name="Detter J.C."/>
            <person name="Kuske C."/>
            <person name="Bruce D."/>
            <person name="Goodwin L."/>
            <person name="Ovchinikova G."/>
            <person name="Pati A."/>
            <person name="Mikhailova N."/>
            <person name="Chen A."/>
            <person name="Palaniappan K."/>
            <person name="Land M."/>
            <person name="Hauser L."/>
            <person name="Chang Y.J."/>
            <person name="Jeffries C.D."/>
            <person name="Chain P."/>
            <person name="Rohde M."/>
            <person name="Goker M."/>
            <person name="Bristow J."/>
            <person name="Eisen J.A."/>
            <person name="Markowitz V."/>
            <person name="Hugenholtz P."/>
            <person name="Kyrpides N.C."/>
            <person name="Klenk H.P."/>
            <person name="Lapidus A."/>
        </authorList>
    </citation>
    <scope>NUCLEOTIDE SEQUENCE [LARGE SCALE GENOMIC DNA]</scope>
    <source>
        <strain evidence="10">ATCC 27377 / DSM 6068 / ICPB 4128</strain>
    </source>
</reference>
<dbReference type="PANTHER" id="PTHR45953">
    <property type="entry name" value="IDURONATE 2-SULFATASE"/>
    <property type="match status" value="1"/>
</dbReference>
<evidence type="ECO:0000313" key="10">
    <source>
        <dbReference type="Proteomes" id="UP000001887"/>
    </source>
</evidence>
<evidence type="ECO:0000259" key="8">
    <source>
        <dbReference type="Pfam" id="PF00884"/>
    </source>
</evidence>
<keyword evidence="4 7" id="KW-0732">Signal</keyword>
<evidence type="ECO:0000256" key="6">
    <source>
        <dbReference type="ARBA" id="ARBA00022837"/>
    </source>
</evidence>
<dbReference type="InterPro" id="IPR035874">
    <property type="entry name" value="IDS"/>
</dbReference>
<dbReference type="GO" id="GO:0004423">
    <property type="term" value="F:iduronate-2-sulfatase activity"/>
    <property type="evidence" value="ECO:0007669"/>
    <property type="project" value="InterPro"/>
</dbReference>
<keyword evidence="5" id="KW-0378">Hydrolase</keyword>
<name>D2R925_PIRSD</name>
<evidence type="ECO:0000313" key="9">
    <source>
        <dbReference type="EMBL" id="ADB15852.1"/>
    </source>
</evidence>
<dbReference type="GO" id="GO:0005737">
    <property type="term" value="C:cytoplasm"/>
    <property type="evidence" value="ECO:0007669"/>
    <property type="project" value="TreeGrafter"/>
</dbReference>
<dbReference type="HOGENOM" id="CLU_006332_9_0_0"/>
<evidence type="ECO:0000256" key="4">
    <source>
        <dbReference type="ARBA" id="ARBA00022729"/>
    </source>
</evidence>
<organism evidence="9 10">
    <name type="scientific">Pirellula staleyi (strain ATCC 27377 / DSM 6068 / ICPB 4128)</name>
    <name type="common">Pirella staleyi</name>
    <dbReference type="NCBI Taxonomy" id="530564"/>
    <lineage>
        <taxon>Bacteria</taxon>
        <taxon>Pseudomonadati</taxon>
        <taxon>Planctomycetota</taxon>
        <taxon>Planctomycetia</taxon>
        <taxon>Pirellulales</taxon>
        <taxon>Pirellulaceae</taxon>
        <taxon>Pirellula</taxon>
    </lineage>
</organism>
<evidence type="ECO:0000256" key="7">
    <source>
        <dbReference type="SAM" id="SignalP"/>
    </source>
</evidence>
<dbReference type="PANTHER" id="PTHR45953:SF1">
    <property type="entry name" value="IDURONATE 2-SULFATASE"/>
    <property type="match status" value="1"/>
</dbReference>
<protein>
    <submittedName>
        <fullName evidence="9">Sulfatase</fullName>
    </submittedName>
</protein>